<accession>Q0RI03</accession>
<keyword evidence="3" id="KW-1185">Reference proteome</keyword>
<dbReference type="HOGENOM" id="CLU_098591_0_0_11"/>
<name>Q0RI03_FRAAA</name>
<dbReference type="STRING" id="326424.FRAAL4227"/>
<feature type="region of interest" description="Disordered" evidence="1">
    <location>
        <begin position="1"/>
        <end position="49"/>
    </location>
</feature>
<evidence type="ECO:0000256" key="1">
    <source>
        <dbReference type="SAM" id="MobiDB-lite"/>
    </source>
</evidence>
<organism evidence="2 3">
    <name type="scientific">Frankia alni (strain DSM 45986 / CECT 9034 / ACN14a)</name>
    <dbReference type="NCBI Taxonomy" id="326424"/>
    <lineage>
        <taxon>Bacteria</taxon>
        <taxon>Bacillati</taxon>
        <taxon>Actinomycetota</taxon>
        <taxon>Actinomycetes</taxon>
        <taxon>Frankiales</taxon>
        <taxon>Frankiaceae</taxon>
        <taxon>Frankia</taxon>
    </lineage>
</organism>
<evidence type="ECO:0000313" key="3">
    <source>
        <dbReference type="Proteomes" id="UP000000657"/>
    </source>
</evidence>
<dbReference type="KEGG" id="fal:FRAAL4227"/>
<sequence>MPVGPTSDRGGAAAAAAESPRGLGLGLSDGASSRDARSPGEAPRLEGRLGKIYDESLPTPAGRAFFEVTDERLRQSALTTRPRPDFYTADLHGNSAGFRVGEEKLGAADLADLIRVDETWQSRSVRLLSCSTGAGRRPIAQGLANELGVRVEAPTGPVWVNHRGVPVVDSVETRSWYGAKATEEGSWRSFDPDRPGK</sequence>
<protein>
    <recommendedName>
        <fullName evidence="4">DUF4347 domain-containing protein</fullName>
    </recommendedName>
</protein>
<dbReference type="EMBL" id="CT573213">
    <property type="protein sequence ID" value="CAJ62869.1"/>
    <property type="molecule type" value="Genomic_DNA"/>
</dbReference>
<dbReference type="Proteomes" id="UP000000657">
    <property type="component" value="Chromosome"/>
</dbReference>
<reference evidence="2 3" key="1">
    <citation type="journal article" date="2007" name="Genome Res.">
        <title>Genome characteristics of facultatively symbiotic Frankia sp. strains reflect host range and host plant biogeography.</title>
        <authorList>
            <person name="Normand P."/>
            <person name="Lapierre P."/>
            <person name="Tisa L.S."/>
            <person name="Gogarten J.P."/>
            <person name="Alloisio N."/>
            <person name="Bagnarol E."/>
            <person name="Bassi C.A."/>
            <person name="Berry A.M."/>
            <person name="Bickhart D.M."/>
            <person name="Choisne N."/>
            <person name="Couloux A."/>
            <person name="Cournoyer B."/>
            <person name="Cruveiller S."/>
            <person name="Daubin V."/>
            <person name="Demange N."/>
            <person name="Francino M.P."/>
            <person name="Goltsman E."/>
            <person name="Huang Y."/>
            <person name="Kopp O.R."/>
            <person name="Labarre L."/>
            <person name="Lapidus A."/>
            <person name="Lavire C."/>
            <person name="Marechal J."/>
            <person name="Martinez M."/>
            <person name="Mastronunzio J.E."/>
            <person name="Mullin B.C."/>
            <person name="Niemann J."/>
            <person name="Pujic P."/>
            <person name="Rawnsley T."/>
            <person name="Rouy Z."/>
            <person name="Schenowitz C."/>
            <person name="Sellstedt A."/>
            <person name="Tavares F."/>
            <person name="Tomkins J.P."/>
            <person name="Vallenet D."/>
            <person name="Valverde C."/>
            <person name="Wall L.G."/>
            <person name="Wang Y."/>
            <person name="Medigue C."/>
            <person name="Benson D.R."/>
        </authorList>
    </citation>
    <scope>NUCLEOTIDE SEQUENCE [LARGE SCALE GENOMIC DNA]</scope>
    <source>
        <strain evidence="3">DSM 45986 / CECT 9034 / ACN14a</strain>
    </source>
</reference>
<proteinExistence type="predicted"/>
<dbReference type="AlphaFoldDB" id="Q0RI03"/>
<evidence type="ECO:0000313" key="2">
    <source>
        <dbReference type="EMBL" id="CAJ62869.1"/>
    </source>
</evidence>
<dbReference type="eggNOG" id="COG3774">
    <property type="taxonomic scope" value="Bacteria"/>
</dbReference>
<gene>
    <name evidence="2" type="ordered locus">FRAAL4227</name>
</gene>
<feature type="compositionally biased region" description="Basic and acidic residues" evidence="1">
    <location>
        <begin position="32"/>
        <end position="49"/>
    </location>
</feature>
<evidence type="ECO:0008006" key="4">
    <source>
        <dbReference type="Google" id="ProtNLM"/>
    </source>
</evidence>